<comment type="similarity">
    <text evidence="2 10">Belongs to the ATPase g subunit family.</text>
</comment>
<dbReference type="GO" id="GO:0045259">
    <property type="term" value="C:proton-transporting ATP synthase complex"/>
    <property type="evidence" value="ECO:0007669"/>
    <property type="project" value="UniProtKB-UniRule"/>
</dbReference>
<accession>A0A9R1TMJ7</accession>
<keyword evidence="8 10" id="KW-0472">Membrane</keyword>
<dbReference type="OrthoDB" id="437at2759"/>
<evidence type="ECO:0000256" key="6">
    <source>
        <dbReference type="ARBA" id="ARBA00023065"/>
    </source>
</evidence>
<keyword evidence="6 10" id="KW-0406">Ion transport</keyword>
<dbReference type="PIRSF" id="PIRSF017835">
    <property type="entry name" value="ATP-synth_g_mitoch_animal"/>
    <property type="match status" value="1"/>
</dbReference>
<evidence type="ECO:0000313" key="11">
    <source>
        <dbReference type="EMBL" id="JAG74029.1"/>
    </source>
</evidence>
<dbReference type="GeneID" id="105271582"/>
<proteinExistence type="inferred from homology"/>
<evidence type="ECO:0000256" key="9">
    <source>
        <dbReference type="ARBA" id="ARBA00023310"/>
    </source>
</evidence>
<accession>A0A0C9QUF5</accession>
<dbReference type="Pfam" id="PF04718">
    <property type="entry name" value="ATP-synt_G"/>
    <property type="match status" value="1"/>
</dbReference>
<dbReference type="Proteomes" id="UP000694866">
    <property type="component" value="Unplaced"/>
</dbReference>
<evidence type="ECO:0000256" key="4">
    <source>
        <dbReference type="ARBA" id="ARBA00022547"/>
    </source>
</evidence>
<keyword evidence="3 10" id="KW-0813">Transport</keyword>
<dbReference type="AlphaFoldDB" id="A0A0C9QUF5"/>
<gene>
    <name evidence="11" type="primary">Atp5l</name>
    <name evidence="13" type="synonym">ATPsynG</name>
    <name evidence="11" type="ORF">g.7285</name>
</gene>
<dbReference type="InterPro" id="IPR006808">
    <property type="entry name" value="ATP_synth_F0_gsu_mt"/>
</dbReference>
<evidence type="ECO:0000256" key="2">
    <source>
        <dbReference type="ARBA" id="ARBA00005699"/>
    </source>
</evidence>
<reference evidence="13" key="2">
    <citation type="submission" date="2025-04" db="UniProtKB">
        <authorList>
            <consortium name="RefSeq"/>
        </authorList>
    </citation>
    <scope>IDENTIFICATION</scope>
    <source>
        <strain evidence="13">USDA-PBARC FA_bdor</strain>
        <tissue evidence="13">Whole organism</tissue>
    </source>
</reference>
<dbReference type="GO" id="GO:0015078">
    <property type="term" value="F:proton transmembrane transporter activity"/>
    <property type="evidence" value="ECO:0007669"/>
    <property type="project" value="UniProtKB-UniRule"/>
</dbReference>
<reference evidence="11" key="1">
    <citation type="submission" date="2015-01" db="EMBL/GenBank/DDBJ databases">
        <title>Transcriptome Assembly of Fopius arisanus.</title>
        <authorList>
            <person name="Geib S."/>
        </authorList>
    </citation>
    <scope>NUCLEOTIDE SEQUENCE</scope>
</reference>
<dbReference type="RefSeq" id="XP_011311523.1">
    <property type="nucleotide sequence ID" value="XM_011313221.1"/>
</dbReference>
<evidence type="ECO:0000256" key="10">
    <source>
        <dbReference type="PIRNR" id="PIRNR017835"/>
    </source>
</evidence>
<evidence type="ECO:0000313" key="12">
    <source>
        <dbReference type="Proteomes" id="UP000694866"/>
    </source>
</evidence>
<keyword evidence="12" id="KW-1185">Reference proteome</keyword>
<keyword evidence="9 10" id="KW-0066">ATP synthesis</keyword>
<evidence type="ECO:0000256" key="7">
    <source>
        <dbReference type="ARBA" id="ARBA00023128"/>
    </source>
</evidence>
<organism evidence="11">
    <name type="scientific">Fopius arisanus</name>
    <dbReference type="NCBI Taxonomy" id="64838"/>
    <lineage>
        <taxon>Eukaryota</taxon>
        <taxon>Metazoa</taxon>
        <taxon>Ecdysozoa</taxon>
        <taxon>Arthropoda</taxon>
        <taxon>Hexapoda</taxon>
        <taxon>Insecta</taxon>
        <taxon>Pterygota</taxon>
        <taxon>Neoptera</taxon>
        <taxon>Endopterygota</taxon>
        <taxon>Hymenoptera</taxon>
        <taxon>Apocrita</taxon>
        <taxon>Ichneumonoidea</taxon>
        <taxon>Braconidae</taxon>
        <taxon>Opiinae</taxon>
        <taxon>Fopius</taxon>
    </lineage>
</organism>
<dbReference type="InterPro" id="IPR016702">
    <property type="entry name" value="ATP5MG_metazoa"/>
</dbReference>
<keyword evidence="7 10" id="KW-0496">Mitochondrion</keyword>
<name>A0A0C9QUF5_9HYME</name>
<dbReference type="PANTHER" id="PTHR12386">
    <property type="entry name" value="ATP SYNTHASE SUBUNIT"/>
    <property type="match status" value="1"/>
</dbReference>
<dbReference type="GO" id="GO:0015986">
    <property type="term" value="P:proton motive force-driven ATP synthesis"/>
    <property type="evidence" value="ECO:0007669"/>
    <property type="project" value="UniProtKB-UniRule"/>
</dbReference>
<evidence type="ECO:0000313" key="13">
    <source>
        <dbReference type="RefSeq" id="XP_011311523.1"/>
    </source>
</evidence>
<comment type="subcellular location">
    <subcellularLocation>
        <location evidence="1">Mitochondrion membrane</location>
    </subcellularLocation>
</comment>
<keyword evidence="4 10" id="KW-0138">CF(0)</keyword>
<dbReference type="EMBL" id="GBYB01004262">
    <property type="protein sequence ID" value="JAG74029.1"/>
    <property type="molecule type" value="Transcribed_RNA"/>
</dbReference>
<evidence type="ECO:0000256" key="8">
    <source>
        <dbReference type="ARBA" id="ARBA00023136"/>
    </source>
</evidence>
<evidence type="ECO:0000256" key="3">
    <source>
        <dbReference type="ARBA" id="ARBA00022448"/>
    </source>
</evidence>
<sequence>MSGLVGKAATLAKTAVTVGKPQVENFLRYAKVELTPPSVGDIPAIRAGFGKLIHSAKTGAYKDLTVKEAFVNTLVGIEIWCWFFIGECIGKRHLVGYDV</sequence>
<dbReference type="GO" id="GO:0031966">
    <property type="term" value="C:mitochondrial membrane"/>
    <property type="evidence" value="ECO:0007669"/>
    <property type="project" value="UniProtKB-SubCell"/>
</dbReference>
<dbReference type="CTD" id="46069"/>
<dbReference type="KEGG" id="fas:105271582"/>
<evidence type="ECO:0000256" key="1">
    <source>
        <dbReference type="ARBA" id="ARBA00004325"/>
    </source>
</evidence>
<keyword evidence="5 10" id="KW-0375">Hydrogen ion transport</keyword>
<protein>
    <recommendedName>
        <fullName evidence="10">ATP synthase subunit g</fullName>
        <shortName evidence="10">ATPase subunit g</shortName>
    </recommendedName>
</protein>
<evidence type="ECO:0000256" key="5">
    <source>
        <dbReference type="ARBA" id="ARBA00022781"/>
    </source>
</evidence>